<organism evidence="3 4">
    <name type="scientific">Orbilia oligospora</name>
    <name type="common">Nematode-trapping fungus</name>
    <name type="synonym">Arthrobotrys oligospora</name>
    <dbReference type="NCBI Taxonomy" id="2813651"/>
    <lineage>
        <taxon>Eukaryota</taxon>
        <taxon>Fungi</taxon>
        <taxon>Dikarya</taxon>
        <taxon>Ascomycota</taxon>
        <taxon>Pezizomycotina</taxon>
        <taxon>Orbiliomycetes</taxon>
        <taxon>Orbiliales</taxon>
        <taxon>Orbiliaceae</taxon>
        <taxon>Orbilia</taxon>
    </lineage>
</organism>
<evidence type="ECO:0000313" key="3">
    <source>
        <dbReference type="EMBL" id="KAF3126563.1"/>
    </source>
</evidence>
<sequence>MQCNGHVQGKRKPSHPLKPHQPSKVAKPSSKNGPKPKSSSATYSHRPIVPFSPTSSLLLIGEGDFSFTNSLITSTAPHISPSTVITTTTNDTESVTYEKYPHSEQTIQTLKSLDHKIHFSIDITKKLPKSLLSNKYDCIIFNFPHVGGLSTHLDRQIRSNQELILAFFKNCIPLLSADGGMDGGSGNIVITLFTGKPYDDWNLKELAKSVGLECIRSFKFDATIYEGYKHVRTIGFREREGDWKGEERGARSFIFGLKNVGRRRKKGGNPNKKEGGENRGGNNGGKKGKGKDSDNDDDDDDDDDYDD</sequence>
<dbReference type="GO" id="GO:0005737">
    <property type="term" value="C:cytoplasm"/>
    <property type="evidence" value="ECO:0007669"/>
    <property type="project" value="TreeGrafter"/>
</dbReference>
<feature type="compositionally biased region" description="Basic residues" evidence="1">
    <location>
        <begin position="8"/>
        <end position="18"/>
    </location>
</feature>
<dbReference type="PANTHER" id="PTHR11538">
    <property type="entry name" value="PHENYLALANYL-TRNA SYNTHETASE"/>
    <property type="match status" value="1"/>
</dbReference>
<comment type="caution">
    <text evidence="3">The sequence shown here is derived from an EMBL/GenBank/DDBJ whole genome shotgun (WGS) entry which is preliminary data.</text>
</comment>
<feature type="region of interest" description="Disordered" evidence="1">
    <location>
        <begin position="258"/>
        <end position="307"/>
    </location>
</feature>
<gene>
    <name evidence="3" type="ORF">TWF703_010434</name>
</gene>
<dbReference type="InterPro" id="IPR019446">
    <property type="entry name" value="BMT5-like"/>
</dbReference>
<dbReference type="PANTHER" id="PTHR11538:SF26">
    <property type="entry name" value="FERREDOXIN-FOLD ANTICODON-BINDING DOMAIN-CONTAINING PROTEIN 1"/>
    <property type="match status" value="1"/>
</dbReference>
<feature type="domain" description="25S rRNA (uridine-N(3))-methyltransferase BMT5-like" evidence="2">
    <location>
        <begin position="58"/>
        <end position="232"/>
    </location>
</feature>
<feature type="compositionally biased region" description="Low complexity" evidence="1">
    <location>
        <begin position="27"/>
        <end position="40"/>
    </location>
</feature>
<feature type="region of interest" description="Disordered" evidence="1">
    <location>
        <begin position="1"/>
        <end position="47"/>
    </location>
</feature>
<name>A0A7C8NQP0_ORBOL</name>
<evidence type="ECO:0000259" key="2">
    <source>
        <dbReference type="Pfam" id="PF10354"/>
    </source>
</evidence>
<proteinExistence type="predicted"/>
<protein>
    <recommendedName>
        <fullName evidence="2">25S rRNA (uridine-N(3))-methyltransferase BMT5-like domain-containing protein</fullName>
    </recommendedName>
</protein>
<feature type="compositionally biased region" description="Acidic residues" evidence="1">
    <location>
        <begin position="294"/>
        <end position="307"/>
    </location>
</feature>
<dbReference type="AlphaFoldDB" id="A0A7C8NQP0"/>
<evidence type="ECO:0000256" key="1">
    <source>
        <dbReference type="SAM" id="MobiDB-lite"/>
    </source>
</evidence>
<dbReference type="Proteomes" id="UP000480548">
    <property type="component" value="Unassembled WGS sequence"/>
</dbReference>
<dbReference type="Pfam" id="PF10354">
    <property type="entry name" value="BMT5-like"/>
    <property type="match status" value="1"/>
</dbReference>
<dbReference type="EMBL" id="WIQZ01000083">
    <property type="protein sequence ID" value="KAF3126563.1"/>
    <property type="molecule type" value="Genomic_DNA"/>
</dbReference>
<dbReference type="GO" id="GO:0070475">
    <property type="term" value="P:rRNA base methylation"/>
    <property type="evidence" value="ECO:0007669"/>
    <property type="project" value="InterPro"/>
</dbReference>
<reference evidence="3 4" key="1">
    <citation type="submission" date="2019-06" db="EMBL/GenBank/DDBJ databases">
        <authorList>
            <person name="Palmer J.M."/>
        </authorList>
    </citation>
    <scope>NUCLEOTIDE SEQUENCE [LARGE SCALE GENOMIC DNA]</scope>
    <source>
        <strain evidence="3 4">TWF703</strain>
    </source>
</reference>
<accession>A0A7C8NQP0</accession>
<dbReference type="GO" id="GO:0070042">
    <property type="term" value="F:rRNA (uridine-N3-)-methyltransferase activity"/>
    <property type="evidence" value="ECO:0007669"/>
    <property type="project" value="InterPro"/>
</dbReference>
<evidence type="ECO:0000313" key="4">
    <source>
        <dbReference type="Proteomes" id="UP000480548"/>
    </source>
</evidence>